<evidence type="ECO:0000313" key="3">
    <source>
        <dbReference type="EMBL" id="QND80958.1"/>
    </source>
</evidence>
<accession>A0ABX6RCG8</accession>
<dbReference type="InterPro" id="IPR012337">
    <property type="entry name" value="RNaseH-like_sf"/>
</dbReference>
<dbReference type="SUPFAM" id="SSF53098">
    <property type="entry name" value="Ribonuclease H-like"/>
    <property type="match status" value="1"/>
</dbReference>
<dbReference type="Gene3D" id="1.10.10.60">
    <property type="entry name" value="Homeodomain-like"/>
    <property type="match status" value="1"/>
</dbReference>
<comment type="similarity">
    <text evidence="1">Belongs to the transposase 8 family.</text>
</comment>
<dbReference type="InterPro" id="IPR036397">
    <property type="entry name" value="RNaseH_sf"/>
</dbReference>
<keyword evidence="4" id="KW-1185">Reference proteome</keyword>
<proteinExistence type="inferred from homology"/>
<dbReference type="Pfam" id="PF13333">
    <property type="entry name" value="rve_2"/>
    <property type="match status" value="1"/>
</dbReference>
<feature type="domain" description="Integrase catalytic" evidence="2">
    <location>
        <begin position="223"/>
        <end position="386"/>
    </location>
</feature>
<evidence type="ECO:0000256" key="1">
    <source>
        <dbReference type="ARBA" id="ARBA00009964"/>
    </source>
</evidence>
<sequence length="390" mass="44323">MAMTEVFMGNSKQYTDEFRAEAVKQVIERGFTVVDVASRIGIPKHTLYGWVQAAKKTVPAPGATVAPSDSAEIRRLKAELRRVTEERDIPKKSRRVLCQGVRAKYAFMRAHAREFRLVAMCRVLGVQRSGYYAWLRHGASAREREDQRLLGLIKHHWLASGTVYGYRKITLDLREAGERCSRHRVLRLMKAEGLRAHVGYGRKPRHRGGPVGVVANVLNRDFTPEAPNKVWVTDITYIRTYEGWLFLAAVMDLYSRQIVGWATASTMTSDLVLQALVAAAWRRKPGPGVMVHSDQGCQFTSSDWQSFLKAHRMVPSMSRRGNCHDNAVAESFFSVLKKERIKRRIYPTRAMAASDVFDYIEMFYNPIRRHGSAGGLSPVEFERRYAQSGD</sequence>
<dbReference type="SUPFAM" id="SSF46689">
    <property type="entry name" value="Homeodomain-like"/>
    <property type="match status" value="1"/>
</dbReference>
<gene>
    <name evidence="3" type="ORF">H4W19_03955</name>
</gene>
<dbReference type="InterPro" id="IPR001584">
    <property type="entry name" value="Integrase_cat-core"/>
</dbReference>
<reference evidence="3 4" key="1">
    <citation type="submission" date="2020-08" db="EMBL/GenBank/DDBJ databases">
        <title>Streptomycin resistant and MDR strain, P. mexicana.</title>
        <authorList>
            <person name="Ganesh-kumar S."/>
            <person name="Zhe T."/>
            <person name="Yu Z."/>
            <person name="Min Y."/>
        </authorList>
    </citation>
    <scope>NUCLEOTIDE SEQUENCE [LARGE SCALE GENOMIC DNA]</scope>
    <source>
        <strain evidence="3 4">GTZY</strain>
    </source>
</reference>
<evidence type="ECO:0000259" key="2">
    <source>
        <dbReference type="PROSITE" id="PS50994"/>
    </source>
</evidence>
<dbReference type="PANTHER" id="PTHR46889:SF4">
    <property type="entry name" value="TRANSPOSASE INSO FOR INSERTION SEQUENCE ELEMENT IS911B-RELATED"/>
    <property type="match status" value="1"/>
</dbReference>
<dbReference type="PANTHER" id="PTHR46889">
    <property type="entry name" value="TRANSPOSASE INSF FOR INSERTION SEQUENCE IS3B-RELATED"/>
    <property type="match status" value="1"/>
</dbReference>
<dbReference type="NCBIfam" id="NF033516">
    <property type="entry name" value="transpos_IS3"/>
    <property type="match status" value="1"/>
</dbReference>
<protein>
    <submittedName>
        <fullName evidence="3">IS3 family transposase</fullName>
    </submittedName>
</protein>
<dbReference type="Pfam" id="PF00665">
    <property type="entry name" value="rve"/>
    <property type="match status" value="1"/>
</dbReference>
<dbReference type="Pfam" id="PF13276">
    <property type="entry name" value="HTH_21"/>
    <property type="match status" value="1"/>
</dbReference>
<name>A0ABX6RCG8_PSEMX</name>
<dbReference type="InterPro" id="IPR048020">
    <property type="entry name" value="Transpos_IS3"/>
</dbReference>
<dbReference type="InterPro" id="IPR002514">
    <property type="entry name" value="Transposase_8"/>
</dbReference>
<dbReference type="InterPro" id="IPR025948">
    <property type="entry name" value="HTH-like_dom"/>
</dbReference>
<organism evidence="3 4">
    <name type="scientific">Pseudoxanthomonas mexicana</name>
    <dbReference type="NCBI Taxonomy" id="128785"/>
    <lineage>
        <taxon>Bacteria</taxon>
        <taxon>Pseudomonadati</taxon>
        <taxon>Pseudomonadota</taxon>
        <taxon>Gammaproteobacteria</taxon>
        <taxon>Lysobacterales</taxon>
        <taxon>Lysobacteraceae</taxon>
        <taxon>Pseudoxanthomonas</taxon>
    </lineage>
</organism>
<evidence type="ECO:0000313" key="4">
    <source>
        <dbReference type="Proteomes" id="UP000515506"/>
    </source>
</evidence>
<dbReference type="InterPro" id="IPR050900">
    <property type="entry name" value="Transposase_IS3/IS150/IS904"/>
</dbReference>
<dbReference type="Proteomes" id="UP000515506">
    <property type="component" value="Chromosome"/>
</dbReference>
<dbReference type="EMBL" id="CP060028">
    <property type="protein sequence ID" value="QND80958.1"/>
    <property type="molecule type" value="Genomic_DNA"/>
</dbReference>
<dbReference type="InterPro" id="IPR009057">
    <property type="entry name" value="Homeodomain-like_sf"/>
</dbReference>
<dbReference type="Pfam" id="PF01527">
    <property type="entry name" value="HTH_Tnp_1"/>
    <property type="match status" value="1"/>
</dbReference>
<dbReference type="Gene3D" id="3.30.420.10">
    <property type="entry name" value="Ribonuclease H-like superfamily/Ribonuclease H"/>
    <property type="match status" value="1"/>
</dbReference>
<dbReference type="PROSITE" id="PS50994">
    <property type="entry name" value="INTEGRASE"/>
    <property type="match status" value="1"/>
</dbReference>